<dbReference type="Pfam" id="PF08478">
    <property type="entry name" value="POTRA_1"/>
    <property type="match status" value="1"/>
</dbReference>
<dbReference type="InterPro" id="IPR005548">
    <property type="entry name" value="Cell_div_FtsQ/DivIB_C"/>
</dbReference>
<dbReference type="PROSITE" id="PS51779">
    <property type="entry name" value="POTRA"/>
    <property type="match status" value="1"/>
</dbReference>
<dbReference type="InterPro" id="IPR034746">
    <property type="entry name" value="POTRA"/>
</dbReference>
<dbReference type="PANTHER" id="PTHR37820:SF1">
    <property type="entry name" value="CELL DIVISION PROTEIN FTSQ"/>
    <property type="match status" value="1"/>
</dbReference>
<name>A0A1H0REE9_9BACI</name>
<evidence type="ECO:0000256" key="7">
    <source>
        <dbReference type="ARBA" id="ARBA00023306"/>
    </source>
</evidence>
<comment type="similarity">
    <text evidence="8">Belongs to the FtsQ/DivIB family. DivIB subfamily.</text>
</comment>
<keyword evidence="11" id="KW-1185">Reference proteome</keyword>
<comment type="function">
    <text evidence="8">Cell division protein that may be involved in stabilizing or promoting the assembly of the division complex.</text>
</comment>
<dbReference type="STRING" id="930152.SAMN05216565_102169"/>
<dbReference type="Gene3D" id="3.40.50.10960">
    <property type="match status" value="1"/>
</dbReference>
<comment type="subcellular location">
    <subcellularLocation>
        <location evidence="8">Cell membrane</location>
        <topology evidence="8">Single-pass type II membrane protein</topology>
    </subcellularLocation>
    <subcellularLocation>
        <location evidence="1">Membrane</location>
    </subcellularLocation>
    <text evidence="8">Localizes to the division septum.</text>
</comment>
<organism evidence="10 11">
    <name type="scientific">Litchfieldia salsa</name>
    <dbReference type="NCBI Taxonomy" id="930152"/>
    <lineage>
        <taxon>Bacteria</taxon>
        <taxon>Bacillati</taxon>
        <taxon>Bacillota</taxon>
        <taxon>Bacilli</taxon>
        <taxon>Bacillales</taxon>
        <taxon>Bacillaceae</taxon>
        <taxon>Litchfieldia</taxon>
    </lineage>
</organism>
<dbReference type="Proteomes" id="UP000199159">
    <property type="component" value="Unassembled WGS sequence"/>
</dbReference>
<keyword evidence="5 8" id="KW-1133">Transmembrane helix</keyword>
<evidence type="ECO:0000256" key="5">
    <source>
        <dbReference type="ARBA" id="ARBA00022989"/>
    </source>
</evidence>
<evidence type="ECO:0000256" key="3">
    <source>
        <dbReference type="ARBA" id="ARBA00022618"/>
    </source>
</evidence>
<sequence>MRNLVDKVVTIEDRIPKLKQKRKQKANRRITITIICFFFMVITVVYLQSPLSKVSSITINGNQHVSDENLIKLSGLSDRTSFWKINKNDVVANLVQHEEIRSAVAKRKLPNHVVIEVEELRRVAYVSDEGQVYPVLENGKTLKALDDTGQAVDAPFLVNWNDGDIVELATELKKLPLGIANSISEIHHTPDDSDRLHITLFMNNGYEVSVTLRGFAEKMLAYPTVIRELDPTLKGVIHLDVVPFFREYKLSDEGGESE</sequence>
<dbReference type="GO" id="GO:0005886">
    <property type="term" value="C:plasma membrane"/>
    <property type="evidence" value="ECO:0007669"/>
    <property type="project" value="UniProtKB-SubCell"/>
</dbReference>
<dbReference type="GO" id="GO:0032153">
    <property type="term" value="C:cell division site"/>
    <property type="evidence" value="ECO:0007669"/>
    <property type="project" value="UniProtKB-UniRule"/>
</dbReference>
<dbReference type="EMBL" id="FNJU01000002">
    <property type="protein sequence ID" value="SDP27775.1"/>
    <property type="molecule type" value="Genomic_DNA"/>
</dbReference>
<feature type="transmembrane region" description="Helical" evidence="8">
    <location>
        <begin position="30"/>
        <end position="47"/>
    </location>
</feature>
<evidence type="ECO:0000313" key="11">
    <source>
        <dbReference type="Proteomes" id="UP000199159"/>
    </source>
</evidence>
<evidence type="ECO:0000256" key="4">
    <source>
        <dbReference type="ARBA" id="ARBA00022692"/>
    </source>
</evidence>
<keyword evidence="7 8" id="KW-0131">Cell cycle</keyword>
<evidence type="ECO:0000259" key="9">
    <source>
        <dbReference type="PROSITE" id="PS51779"/>
    </source>
</evidence>
<gene>
    <name evidence="8" type="primary">divIB</name>
    <name evidence="10" type="ORF">SAMN05216565_102169</name>
</gene>
<reference evidence="11" key="1">
    <citation type="submission" date="2016-10" db="EMBL/GenBank/DDBJ databases">
        <authorList>
            <person name="Varghese N."/>
            <person name="Submissions S."/>
        </authorList>
    </citation>
    <scope>NUCLEOTIDE SEQUENCE [LARGE SCALE GENOMIC DNA]</scope>
    <source>
        <strain evidence="11">IBRC-M10078</strain>
    </source>
</reference>
<dbReference type="InterPro" id="IPR050487">
    <property type="entry name" value="FtsQ_DivIB"/>
</dbReference>
<dbReference type="Gene3D" id="3.10.20.310">
    <property type="entry name" value="membrane protein fhac"/>
    <property type="match status" value="1"/>
</dbReference>
<keyword evidence="2 8" id="KW-1003">Cell membrane</keyword>
<keyword evidence="4 8" id="KW-0812">Transmembrane</keyword>
<protein>
    <recommendedName>
        <fullName evidence="8">Cell division protein DivIB</fullName>
    </recommendedName>
</protein>
<dbReference type="PANTHER" id="PTHR37820">
    <property type="entry name" value="CELL DIVISION PROTEIN DIVIB"/>
    <property type="match status" value="1"/>
</dbReference>
<evidence type="ECO:0000256" key="6">
    <source>
        <dbReference type="ARBA" id="ARBA00023136"/>
    </source>
</evidence>
<proteinExistence type="inferred from homology"/>
<evidence type="ECO:0000313" key="10">
    <source>
        <dbReference type="EMBL" id="SDP27775.1"/>
    </source>
</evidence>
<feature type="domain" description="POTRA" evidence="9">
    <location>
        <begin position="52"/>
        <end position="120"/>
    </location>
</feature>
<dbReference type="GO" id="GO:0043093">
    <property type="term" value="P:FtsZ-dependent cytokinesis"/>
    <property type="evidence" value="ECO:0007669"/>
    <property type="project" value="UniProtKB-UniRule"/>
</dbReference>
<evidence type="ECO:0000256" key="2">
    <source>
        <dbReference type="ARBA" id="ARBA00022475"/>
    </source>
</evidence>
<keyword evidence="3 8" id="KW-0132">Cell division</keyword>
<dbReference type="InterPro" id="IPR013685">
    <property type="entry name" value="POTRA_FtsQ_type"/>
</dbReference>
<dbReference type="AlphaFoldDB" id="A0A1H0REE9"/>
<evidence type="ECO:0000256" key="1">
    <source>
        <dbReference type="ARBA" id="ARBA00004370"/>
    </source>
</evidence>
<dbReference type="Pfam" id="PF03799">
    <property type="entry name" value="FtsQ_DivIB_C"/>
    <property type="match status" value="1"/>
</dbReference>
<evidence type="ECO:0000256" key="8">
    <source>
        <dbReference type="HAMAP-Rule" id="MF_00912"/>
    </source>
</evidence>
<dbReference type="InterPro" id="IPR026580">
    <property type="entry name" value="DivIB"/>
</dbReference>
<keyword evidence="6 8" id="KW-0472">Membrane</keyword>
<accession>A0A1H0REE9</accession>
<dbReference type="HAMAP" id="MF_00912">
    <property type="entry name" value="DivIB"/>
    <property type="match status" value="1"/>
</dbReference>